<dbReference type="InterPro" id="IPR016164">
    <property type="entry name" value="FAD-linked_Oxase-like_C"/>
</dbReference>
<evidence type="ECO:0000256" key="2">
    <source>
        <dbReference type="ARBA" id="ARBA00022827"/>
    </source>
</evidence>
<name>A0A8J6ZB45_9RHOB</name>
<evidence type="ECO:0000259" key="3">
    <source>
        <dbReference type="PROSITE" id="PS51387"/>
    </source>
</evidence>
<dbReference type="PROSITE" id="PS51387">
    <property type="entry name" value="FAD_PCMH"/>
    <property type="match status" value="1"/>
</dbReference>
<keyword evidence="5" id="KW-1185">Reference proteome</keyword>
<evidence type="ECO:0000313" key="4">
    <source>
        <dbReference type="EMBL" id="MBE3639521.1"/>
    </source>
</evidence>
<dbReference type="InterPro" id="IPR016166">
    <property type="entry name" value="FAD-bd_PCMH"/>
</dbReference>
<dbReference type="Gene3D" id="3.30.465.10">
    <property type="match status" value="1"/>
</dbReference>
<dbReference type="GO" id="GO:1903457">
    <property type="term" value="P:lactate catabolic process"/>
    <property type="evidence" value="ECO:0007669"/>
    <property type="project" value="TreeGrafter"/>
</dbReference>
<gene>
    <name evidence="4" type="ORF">ICN82_15065</name>
</gene>
<dbReference type="RefSeq" id="WP_193184273.1">
    <property type="nucleotide sequence ID" value="NZ_JACVXA010000049.1"/>
</dbReference>
<dbReference type="GO" id="GO:0071949">
    <property type="term" value="F:FAD binding"/>
    <property type="evidence" value="ECO:0007669"/>
    <property type="project" value="InterPro"/>
</dbReference>
<proteinExistence type="predicted"/>
<accession>A0A8J6ZB45</accession>
<dbReference type="Pfam" id="PF01565">
    <property type="entry name" value="FAD_binding_4"/>
    <property type="match status" value="1"/>
</dbReference>
<dbReference type="SUPFAM" id="SSF55103">
    <property type="entry name" value="FAD-linked oxidases, C-terminal domain"/>
    <property type="match status" value="1"/>
</dbReference>
<sequence length="470" mass="51534">MTDQTRPAYPLEAYTAEIEGIEHTADPRRIRVKSRDRYAVSPILKQALAGKTADIVVSPKTDDELRRVLAAAVRHRIPVTVRAGGSANYGQSVPLKGGIVLDCLGMTGVVSISEDRVRVRGGMIVAELQAELRRHGKELRFPPTTARIATVAGHFAGGQGGPGSTVYGTWRDPGNVISCTVMTMEEEPRLLELRGLDAQFAHHTYGATGIITEMELPLAPAWAWNECIVAFDEYMDAVRFGVTLADAAGITRKFVSVHEWPTPSFVKPFAGVVPEGKAILMTMIADQSWESFAQMAERAGGTIVTQSREGEGPYGQPLWEFIFGHMLFQIQKSHPERSVIEGFFRADDLVGLIGRVHEKVKHYGPLRMELLRIGGQIVGSGSPYFVYESPEQMAQMVRDMQEAGAVVSNSHTSNVRAVGKKEITDADLAFKRMVDPHGLLNPGRFEVDEADDAAVSAVELPTDKWDRRLG</sequence>
<dbReference type="PANTHER" id="PTHR11748:SF119">
    <property type="entry name" value="D-2-HYDROXYGLUTARATE DEHYDROGENASE"/>
    <property type="match status" value="1"/>
</dbReference>
<keyword evidence="1" id="KW-0285">Flavoprotein</keyword>
<dbReference type="GO" id="GO:0004458">
    <property type="term" value="F:D-lactate dehydrogenase (cytochrome) activity"/>
    <property type="evidence" value="ECO:0007669"/>
    <property type="project" value="TreeGrafter"/>
</dbReference>
<dbReference type="Proteomes" id="UP000609121">
    <property type="component" value="Unassembled WGS sequence"/>
</dbReference>
<feature type="domain" description="FAD-binding PCMH-type" evidence="3">
    <location>
        <begin position="48"/>
        <end position="221"/>
    </location>
</feature>
<dbReference type="SUPFAM" id="SSF56176">
    <property type="entry name" value="FAD-binding/transporter-associated domain-like"/>
    <property type="match status" value="1"/>
</dbReference>
<organism evidence="4 5">
    <name type="scientific">Mangrovicoccus algicola</name>
    <dbReference type="NCBI Taxonomy" id="2771008"/>
    <lineage>
        <taxon>Bacteria</taxon>
        <taxon>Pseudomonadati</taxon>
        <taxon>Pseudomonadota</taxon>
        <taxon>Alphaproteobacteria</taxon>
        <taxon>Rhodobacterales</taxon>
        <taxon>Paracoccaceae</taxon>
        <taxon>Mangrovicoccus</taxon>
    </lineage>
</organism>
<evidence type="ECO:0000256" key="1">
    <source>
        <dbReference type="ARBA" id="ARBA00022630"/>
    </source>
</evidence>
<keyword evidence="2" id="KW-0274">FAD</keyword>
<comment type="caution">
    <text evidence="4">The sequence shown here is derived from an EMBL/GenBank/DDBJ whole genome shotgun (WGS) entry which is preliminary data.</text>
</comment>
<dbReference type="InterPro" id="IPR006094">
    <property type="entry name" value="Oxid_FAD_bind_N"/>
</dbReference>
<dbReference type="InterPro" id="IPR036318">
    <property type="entry name" value="FAD-bd_PCMH-like_sf"/>
</dbReference>
<evidence type="ECO:0000313" key="5">
    <source>
        <dbReference type="Proteomes" id="UP000609121"/>
    </source>
</evidence>
<dbReference type="AlphaFoldDB" id="A0A8J6ZB45"/>
<dbReference type="InterPro" id="IPR016169">
    <property type="entry name" value="FAD-bd_PCMH_sub2"/>
</dbReference>
<dbReference type="PANTHER" id="PTHR11748">
    <property type="entry name" value="D-LACTATE DEHYDROGENASE"/>
    <property type="match status" value="1"/>
</dbReference>
<protein>
    <submittedName>
        <fullName evidence="4">FAD-binding oxidoreductase</fullName>
    </submittedName>
</protein>
<dbReference type="EMBL" id="JACVXA010000049">
    <property type="protein sequence ID" value="MBE3639521.1"/>
    <property type="molecule type" value="Genomic_DNA"/>
</dbReference>
<dbReference type="GO" id="GO:0008720">
    <property type="term" value="F:D-lactate dehydrogenase (NAD+) activity"/>
    <property type="evidence" value="ECO:0007669"/>
    <property type="project" value="TreeGrafter"/>
</dbReference>
<reference evidence="4" key="1">
    <citation type="submission" date="2020-09" db="EMBL/GenBank/DDBJ databases">
        <title>A novel bacterium of genus Mangrovicoccus, isolated from South China Sea.</title>
        <authorList>
            <person name="Huang H."/>
            <person name="Mo K."/>
            <person name="Hu Y."/>
        </authorList>
    </citation>
    <scope>NUCLEOTIDE SEQUENCE</scope>
    <source>
        <strain evidence="4">HB182678</strain>
    </source>
</reference>